<dbReference type="RefSeq" id="WP_127003984.1">
    <property type="nucleotide sequence ID" value="NZ_JBNPXW010000009.1"/>
</dbReference>
<evidence type="ECO:0000256" key="1">
    <source>
        <dbReference type="ARBA" id="ARBA00022729"/>
    </source>
</evidence>
<dbReference type="PANTHER" id="PTHR30006:SF24">
    <property type="entry name" value="SLL0237 PROTEIN"/>
    <property type="match status" value="1"/>
</dbReference>
<reference evidence="3 4" key="1">
    <citation type="submission" date="2018-12" db="EMBL/GenBank/DDBJ databases">
        <authorList>
            <person name="Yang Y."/>
        </authorList>
    </citation>
    <scope>NUCLEOTIDE SEQUENCE [LARGE SCALE GENOMIC DNA]</scope>
    <source>
        <strain evidence="3 4">GSF71</strain>
    </source>
</reference>
<name>A0A3S0XIT7_9PROT</name>
<feature type="signal peptide" evidence="2">
    <location>
        <begin position="1"/>
        <end position="25"/>
    </location>
</feature>
<dbReference type="PANTHER" id="PTHR30006">
    <property type="entry name" value="THIAMINE-BINDING PERIPLASMIC PROTEIN-RELATED"/>
    <property type="match status" value="1"/>
</dbReference>
<dbReference type="Proteomes" id="UP000280346">
    <property type="component" value="Unassembled WGS sequence"/>
</dbReference>
<comment type="caution">
    <text evidence="3">The sequence shown here is derived from an EMBL/GenBank/DDBJ whole genome shotgun (WGS) entry which is preliminary data.</text>
</comment>
<gene>
    <name evidence="3" type="ORF">EJ913_27505</name>
</gene>
<dbReference type="Gene3D" id="3.40.190.10">
    <property type="entry name" value="Periplasmic binding protein-like II"/>
    <property type="match status" value="2"/>
</dbReference>
<dbReference type="SUPFAM" id="SSF53850">
    <property type="entry name" value="Periplasmic binding protein-like II"/>
    <property type="match status" value="1"/>
</dbReference>
<dbReference type="OrthoDB" id="9766989at2"/>
<evidence type="ECO:0000313" key="4">
    <source>
        <dbReference type="Proteomes" id="UP000280346"/>
    </source>
</evidence>
<accession>A0A3S0XIT7</accession>
<keyword evidence="1 2" id="KW-0732">Signal</keyword>
<evidence type="ECO:0000256" key="2">
    <source>
        <dbReference type="SAM" id="SignalP"/>
    </source>
</evidence>
<proteinExistence type="predicted"/>
<protein>
    <submittedName>
        <fullName evidence="3">Extracellular solute-binding protein</fullName>
    </submittedName>
</protein>
<keyword evidence="4" id="KW-1185">Reference proteome</keyword>
<dbReference type="Pfam" id="PF13343">
    <property type="entry name" value="SBP_bac_6"/>
    <property type="match status" value="1"/>
</dbReference>
<feature type="chain" id="PRO_5018640196" evidence="2">
    <location>
        <begin position="26"/>
        <end position="438"/>
    </location>
</feature>
<dbReference type="EMBL" id="RZIJ01000033">
    <property type="protein sequence ID" value="RUQ63684.1"/>
    <property type="molecule type" value="Genomic_DNA"/>
</dbReference>
<organism evidence="3 4">
    <name type="scientific">Azospirillum doebereinerae</name>
    <dbReference type="NCBI Taxonomy" id="92933"/>
    <lineage>
        <taxon>Bacteria</taxon>
        <taxon>Pseudomonadati</taxon>
        <taxon>Pseudomonadota</taxon>
        <taxon>Alphaproteobacteria</taxon>
        <taxon>Rhodospirillales</taxon>
        <taxon>Azospirillaceae</taxon>
        <taxon>Azospirillum</taxon>
    </lineage>
</organism>
<evidence type="ECO:0000313" key="3">
    <source>
        <dbReference type="EMBL" id="RUQ63684.1"/>
    </source>
</evidence>
<sequence length="438" mass="46920">MRPILCLAASLFGSALFLAPGAGWALEDRVVVMTSYPDDLVQRFEQAFERANPGTDLQIVWKPARDAAVELSKPDQGGIDVYWTPSLGSFPRMRDAGAFRPLAVDRAVLPGAVDGQFVSDRQGFFEAFEVAGYGFILNPANLAKHGVPQPSTWRDLAATRWGGRLALPIAGQVGFSGALYDVLLQAEGWEAGWALLAEAAADATLIGGGGQVSESVIDGHADVALTVDFFARSAIANGHPVTLVYPPRTAFLPAQVAITKSAPHPDAARAFVDFALSAPGQTLLFHPDIRRYPVRPDVYAQAPAGTVNPFQRAGAEAYAYDMEKGLGRHGLIAELFDALIVRDHDRLKTLWGAIHAAETALAAKPDPERAARLARARALAGFVPVGGADVDRIAAVFYQRRANTNPDERAVFQKEWETCVAAAHAEALDLARQALPTP</sequence>
<dbReference type="AlphaFoldDB" id="A0A3S0XIT7"/>